<dbReference type="Pfam" id="PF13966">
    <property type="entry name" value="zf-RVT"/>
    <property type="match status" value="1"/>
</dbReference>
<sequence>MAKPFCQVEVGNGETTSFWYDKWSSMGRMVDIVGARGLIDLGINKKSSLAAAWTTRRRRRHRVNQLNEIEEALHLQRQKRSELADRFLWRGENNTFQDSFSTKDTWNHIRTTSSTVAWHRGVWFAHATPKYSFCVWLAAHNRLSTGVRMAKWNQGTAETCILCRGQLETRDHLFFSCHYGSKIWAALAKGLLKTRYTTDWSLILEYISSQQLNRVEGFPIRYVFQVVVYSIWRERNGRQHGEDPQPADSIIRWIDKQIRNQISAIRQQGDRRYETAYQLWLQARD</sequence>
<proteinExistence type="predicted"/>
<evidence type="ECO:0000259" key="1">
    <source>
        <dbReference type="Pfam" id="PF13966"/>
    </source>
</evidence>
<dbReference type="EMBL" id="JAEFBJ010000012">
    <property type="protein sequence ID" value="KAG7547111.1"/>
    <property type="molecule type" value="Genomic_DNA"/>
</dbReference>
<protein>
    <submittedName>
        <fullName evidence="2">Reverse transcriptase zinc-binding domain</fullName>
    </submittedName>
</protein>
<comment type="caution">
    <text evidence="2">The sequence shown here is derived from an EMBL/GenBank/DDBJ whole genome shotgun (WGS) entry which is preliminary data.</text>
</comment>
<dbReference type="PANTHER" id="PTHR36617:SF5">
    <property type="entry name" value="OS05G0421675 PROTEIN"/>
    <property type="match status" value="1"/>
</dbReference>
<keyword evidence="2" id="KW-0548">Nucleotidyltransferase</keyword>
<name>A0A8T1YLI2_ARASU</name>
<accession>A0A8T1YLI2</accession>
<feature type="domain" description="Reverse transcriptase zinc-binding" evidence="1">
    <location>
        <begin position="100"/>
        <end position="184"/>
    </location>
</feature>
<reference evidence="2 3" key="1">
    <citation type="submission" date="2020-12" db="EMBL/GenBank/DDBJ databases">
        <title>Concerted genomic and epigenomic changes stabilize Arabidopsis allopolyploids.</title>
        <authorList>
            <person name="Chen Z."/>
        </authorList>
    </citation>
    <scope>NUCLEOTIDE SEQUENCE [LARGE SCALE GENOMIC DNA]</scope>
    <source>
        <strain evidence="2">As9502</strain>
        <tissue evidence="2">Leaf</tissue>
    </source>
</reference>
<keyword evidence="2" id="KW-0808">Transferase</keyword>
<dbReference type="AlphaFoldDB" id="A0A8T1YLI2"/>
<dbReference type="GO" id="GO:0003964">
    <property type="term" value="F:RNA-directed DNA polymerase activity"/>
    <property type="evidence" value="ECO:0007669"/>
    <property type="project" value="UniProtKB-KW"/>
</dbReference>
<evidence type="ECO:0000313" key="2">
    <source>
        <dbReference type="EMBL" id="KAG7547111.1"/>
    </source>
</evidence>
<dbReference type="OrthoDB" id="1071881at2759"/>
<dbReference type="PANTHER" id="PTHR36617">
    <property type="entry name" value="PROTEIN, PUTATIVE-RELATED"/>
    <property type="match status" value="1"/>
</dbReference>
<evidence type="ECO:0000313" key="3">
    <source>
        <dbReference type="Proteomes" id="UP000694251"/>
    </source>
</evidence>
<keyword evidence="3" id="KW-1185">Reference proteome</keyword>
<organism evidence="2 3">
    <name type="scientific">Arabidopsis suecica</name>
    <name type="common">Swedish thale-cress</name>
    <name type="synonym">Cardaminopsis suecica</name>
    <dbReference type="NCBI Taxonomy" id="45249"/>
    <lineage>
        <taxon>Eukaryota</taxon>
        <taxon>Viridiplantae</taxon>
        <taxon>Streptophyta</taxon>
        <taxon>Embryophyta</taxon>
        <taxon>Tracheophyta</taxon>
        <taxon>Spermatophyta</taxon>
        <taxon>Magnoliopsida</taxon>
        <taxon>eudicotyledons</taxon>
        <taxon>Gunneridae</taxon>
        <taxon>Pentapetalae</taxon>
        <taxon>rosids</taxon>
        <taxon>malvids</taxon>
        <taxon>Brassicales</taxon>
        <taxon>Brassicaceae</taxon>
        <taxon>Camelineae</taxon>
        <taxon>Arabidopsis</taxon>
    </lineage>
</organism>
<gene>
    <name evidence="2" type="ORF">ISN44_As12g023880</name>
</gene>
<dbReference type="Proteomes" id="UP000694251">
    <property type="component" value="Chromosome 12"/>
</dbReference>
<keyword evidence="2" id="KW-0695">RNA-directed DNA polymerase</keyword>
<dbReference type="InterPro" id="IPR026960">
    <property type="entry name" value="RVT-Znf"/>
</dbReference>